<dbReference type="AlphaFoldDB" id="A0A1B8XU76"/>
<keyword evidence="1" id="KW-0812">Transmembrane</keyword>
<evidence type="ECO:0000313" key="3">
    <source>
        <dbReference type="EMBL" id="OCA14215.1"/>
    </source>
</evidence>
<feature type="transmembrane region" description="Helical" evidence="1">
    <location>
        <begin position="40"/>
        <end position="62"/>
    </location>
</feature>
<reference evidence="3" key="2">
    <citation type="journal article" date="2010" name="Science">
        <title>The genome of the Western clawed frog Xenopus tropicalis.</title>
        <authorList>
            <person name="Hellsten U."/>
            <person name="Harland R.M."/>
            <person name="Gilchrist M.J."/>
            <person name="Hendrix D."/>
            <person name="Jurka J."/>
            <person name="Kapitonov V."/>
            <person name="Ovcharenko I."/>
            <person name="Putnam N.H."/>
            <person name="Shu S."/>
            <person name="Taher L."/>
            <person name="Blitz I.L."/>
            <person name="Blumberg B."/>
            <person name="Dichmann D.S."/>
            <person name="Dubchak I."/>
            <person name="Amaya E."/>
            <person name="Detter J.C."/>
            <person name="Fletcher R."/>
            <person name="Gerhard D.S."/>
            <person name="Goodstein D."/>
            <person name="Graves T."/>
            <person name="Grigoriev I.V."/>
            <person name="Grimwood J."/>
            <person name="Kawashima T."/>
            <person name="Lindquist E."/>
            <person name="Lucas S.M."/>
            <person name="Mead P.E."/>
            <person name="Mitros T."/>
            <person name="Ogino H."/>
            <person name="Ohta Y."/>
            <person name="Poliakov A.V."/>
            <person name="Pollet N."/>
            <person name="Robert J."/>
            <person name="Salamov A."/>
            <person name="Sater A.K."/>
            <person name="Schmutz J."/>
            <person name="Terry A."/>
            <person name="Vize P.D."/>
            <person name="Warren W.C."/>
            <person name="Wells D."/>
            <person name="Wills A."/>
            <person name="Wilson R.K."/>
            <person name="Zimmerman L.B."/>
            <person name="Zorn A.M."/>
            <person name="Grainger R."/>
            <person name="Grammer T."/>
            <person name="Khokha M.K."/>
            <person name="Richardson P.M."/>
            <person name="Rokhsar D.S."/>
        </authorList>
    </citation>
    <scope>NUCLEOTIDE SEQUENCE [LARGE SCALE GENOMIC DNA]</scope>
    <source>
        <strain evidence="3">Nigerian</strain>
    </source>
</reference>
<protein>
    <submittedName>
        <fullName evidence="3">Uncharacterized protein</fullName>
    </submittedName>
</protein>
<sequence>MAPTMAKIWWCFLVMCTMVRLCAPMQDSQMSPSHPAGPPIALYWTPTLLLIPILALALYILLPFWRKPQLNEEEDPCMKERGNKEGTFWVTPNLLPHVSNP</sequence>
<proteinExistence type="predicted"/>
<evidence type="ECO:0000256" key="2">
    <source>
        <dbReference type="SAM" id="SignalP"/>
    </source>
</evidence>
<name>A0A1B8XU76_XENTR</name>
<feature type="chain" id="PRO_5008619279" evidence="2">
    <location>
        <begin position="25"/>
        <end position="101"/>
    </location>
</feature>
<feature type="non-terminal residue" evidence="3">
    <location>
        <position position="101"/>
    </location>
</feature>
<reference evidence="3" key="1">
    <citation type="submission" date="2009-11" db="EMBL/GenBank/DDBJ databases">
        <authorList>
            <consortium name="US DOE Joint Genome Institute (JGI-PGF)"/>
            <person name="Ottilar R."/>
            <person name="Schmutz J."/>
            <person name="Salamov A."/>
            <person name="Cheng J.F."/>
            <person name="Lucas S."/>
            <person name="Pitluck S."/>
            <person name="Gundlach H."/>
            <person name="Guo Y."/>
            <person name="Haberer G."/>
            <person name="Nasrallah J."/>
            <person name="Mayer K.F.X."/>
            <person name="van de Peer Y."/>
            <person name="Weigel D."/>
            <person name="Grigoriev I.V."/>
        </authorList>
    </citation>
    <scope>NUCLEOTIDE SEQUENCE</scope>
    <source>
        <strain evidence="3">Nigerian</strain>
    </source>
</reference>
<keyword evidence="2" id="KW-0732">Signal</keyword>
<keyword evidence="1" id="KW-1133">Transmembrane helix</keyword>
<reference evidence="3" key="3">
    <citation type="submission" date="2016-05" db="EMBL/GenBank/DDBJ databases">
        <title>WGS assembly of Xenopus tropicalis.</title>
        <authorList>
            <person name="Sessions A."/>
            <person name="Jenkins J."/>
            <person name="Mitros T."/>
            <person name="Lyons J.T."/>
            <person name="Dichmann D.S."/>
            <person name="Robert J."/>
            <person name="Harland R.M."/>
            <person name="Rokhsar D.S."/>
        </authorList>
    </citation>
    <scope>NUCLEOTIDE SEQUENCE</scope>
    <source>
        <strain evidence="3">Nigerian</strain>
    </source>
</reference>
<feature type="signal peptide" evidence="2">
    <location>
        <begin position="1"/>
        <end position="24"/>
    </location>
</feature>
<keyword evidence="1" id="KW-0472">Membrane</keyword>
<accession>A0A1B8XU76</accession>
<organism evidence="3">
    <name type="scientific">Xenopus tropicalis</name>
    <name type="common">Western clawed frog</name>
    <name type="synonym">Silurana tropicalis</name>
    <dbReference type="NCBI Taxonomy" id="8364"/>
    <lineage>
        <taxon>Eukaryota</taxon>
        <taxon>Metazoa</taxon>
        <taxon>Chordata</taxon>
        <taxon>Craniata</taxon>
        <taxon>Vertebrata</taxon>
        <taxon>Euteleostomi</taxon>
        <taxon>Amphibia</taxon>
        <taxon>Batrachia</taxon>
        <taxon>Anura</taxon>
        <taxon>Pipoidea</taxon>
        <taxon>Pipidae</taxon>
        <taxon>Xenopodinae</taxon>
        <taxon>Xenopus</taxon>
        <taxon>Silurana</taxon>
    </lineage>
</organism>
<gene>
    <name evidence="3" type="ORF">XENTR_v90027553mg</name>
</gene>
<dbReference type="EMBL" id="KV462127">
    <property type="protein sequence ID" value="OCA14215.1"/>
    <property type="molecule type" value="Genomic_DNA"/>
</dbReference>
<evidence type="ECO:0000256" key="1">
    <source>
        <dbReference type="SAM" id="Phobius"/>
    </source>
</evidence>